<dbReference type="Gene3D" id="3.40.50.1110">
    <property type="entry name" value="SGNH hydrolase"/>
    <property type="match status" value="1"/>
</dbReference>
<feature type="compositionally biased region" description="Polar residues" evidence="1">
    <location>
        <begin position="223"/>
        <end position="232"/>
    </location>
</feature>
<gene>
    <name evidence="3" type="ORF">ACFQ4P_01055</name>
</gene>
<feature type="domain" description="SGNH hydrolase-type esterase" evidence="2">
    <location>
        <begin position="50"/>
        <end position="265"/>
    </location>
</feature>
<dbReference type="InterPro" id="IPR051532">
    <property type="entry name" value="Ester_Hydrolysis_Enzymes"/>
</dbReference>
<dbReference type="CDD" id="cd04506">
    <property type="entry name" value="SGNH_hydrolase_YpmR_like"/>
    <property type="match status" value="1"/>
</dbReference>
<evidence type="ECO:0000313" key="4">
    <source>
        <dbReference type="Proteomes" id="UP001597196"/>
    </source>
</evidence>
<protein>
    <submittedName>
        <fullName evidence="3">SGNH/GDSL hydrolase family protein</fullName>
    </submittedName>
</protein>
<evidence type="ECO:0000259" key="2">
    <source>
        <dbReference type="Pfam" id="PF13472"/>
    </source>
</evidence>
<comment type="caution">
    <text evidence="3">The sequence shown here is derived from an EMBL/GenBank/DDBJ whole genome shotgun (WGS) entry which is preliminary data.</text>
</comment>
<name>A0ABW4CG76_9LACO</name>
<reference evidence="4" key="1">
    <citation type="journal article" date="2019" name="Int. J. Syst. Evol. Microbiol.">
        <title>The Global Catalogue of Microorganisms (GCM) 10K type strain sequencing project: providing services to taxonomists for standard genome sequencing and annotation.</title>
        <authorList>
            <consortium name="The Broad Institute Genomics Platform"/>
            <consortium name="The Broad Institute Genome Sequencing Center for Infectious Disease"/>
            <person name="Wu L."/>
            <person name="Ma J."/>
        </authorList>
    </citation>
    <scope>NUCLEOTIDE SEQUENCE [LARGE SCALE GENOMIC DNA]</scope>
    <source>
        <strain evidence="4">CCM 8980</strain>
    </source>
</reference>
<dbReference type="PANTHER" id="PTHR30383:SF27">
    <property type="entry name" value="SPORE GERMINATION LIPASE LIPC"/>
    <property type="match status" value="1"/>
</dbReference>
<feature type="region of interest" description="Disordered" evidence="1">
    <location>
        <begin position="223"/>
        <end position="249"/>
    </location>
</feature>
<dbReference type="Pfam" id="PF13472">
    <property type="entry name" value="Lipase_GDSL_2"/>
    <property type="match status" value="1"/>
</dbReference>
<keyword evidence="3" id="KW-0378">Hydrolase</keyword>
<dbReference type="RefSeq" id="WP_225877856.1">
    <property type="nucleotide sequence ID" value="NZ_BOLQ01000001.1"/>
</dbReference>
<organism evidence="3 4">
    <name type="scientific">Lacticaseibacillus mingshuiensis</name>
    <dbReference type="NCBI Taxonomy" id="2799574"/>
    <lineage>
        <taxon>Bacteria</taxon>
        <taxon>Bacillati</taxon>
        <taxon>Bacillota</taxon>
        <taxon>Bacilli</taxon>
        <taxon>Lactobacillales</taxon>
        <taxon>Lactobacillaceae</taxon>
        <taxon>Lacticaseibacillus</taxon>
    </lineage>
</organism>
<evidence type="ECO:0000256" key="1">
    <source>
        <dbReference type="SAM" id="MobiDB-lite"/>
    </source>
</evidence>
<dbReference type="PANTHER" id="PTHR30383">
    <property type="entry name" value="THIOESTERASE 1/PROTEASE 1/LYSOPHOSPHOLIPASE L1"/>
    <property type="match status" value="1"/>
</dbReference>
<sequence length="282" mass="30813">MNWRKPLKEVAVLVVAALVAAVALQLTWPGAKTETLHGQVGSVKEMRVAAVGDSLTYGVGDATGSGGYVALLKADLVSAGDYDVSTTNYGHSGDTSSQIMKRVVEQKKLRADMKKANIITVTVGGNDLMHVLQNHFFDITSKDIATGNTAFQKRLAKLLTELRSLNADAPIYVFGIYNPFYVYFPQITAMEDSVKSWNKSTQQTIDGFKKIHYVDIDSVLSDGGTQDTTKSAKPSLEKAAEGDDDANPLIFDQDHFHPNNAGYAAMTKQLWTVMQDTAKEWE</sequence>
<dbReference type="SUPFAM" id="SSF52266">
    <property type="entry name" value="SGNH hydrolase"/>
    <property type="match status" value="1"/>
</dbReference>
<keyword evidence="4" id="KW-1185">Reference proteome</keyword>
<accession>A0ABW4CG76</accession>
<proteinExistence type="predicted"/>
<dbReference type="GO" id="GO:0016787">
    <property type="term" value="F:hydrolase activity"/>
    <property type="evidence" value="ECO:0007669"/>
    <property type="project" value="UniProtKB-KW"/>
</dbReference>
<evidence type="ECO:0000313" key="3">
    <source>
        <dbReference type="EMBL" id="MFD1428835.1"/>
    </source>
</evidence>
<dbReference type="Proteomes" id="UP001597196">
    <property type="component" value="Unassembled WGS sequence"/>
</dbReference>
<dbReference type="InterPro" id="IPR036514">
    <property type="entry name" value="SGNH_hydro_sf"/>
</dbReference>
<dbReference type="InterPro" id="IPR013830">
    <property type="entry name" value="SGNH_hydro"/>
</dbReference>
<dbReference type="EMBL" id="JBHTOC010000001">
    <property type="protein sequence ID" value="MFD1428835.1"/>
    <property type="molecule type" value="Genomic_DNA"/>
</dbReference>